<evidence type="ECO:0000256" key="2">
    <source>
        <dbReference type="ARBA" id="ARBA00022475"/>
    </source>
</evidence>
<evidence type="ECO:0000313" key="8">
    <source>
        <dbReference type="Proteomes" id="UP001252186"/>
    </source>
</evidence>
<proteinExistence type="predicted"/>
<keyword evidence="5 6" id="KW-0472">Membrane</keyword>
<dbReference type="Proteomes" id="UP001252186">
    <property type="component" value="Unassembled WGS sequence"/>
</dbReference>
<feature type="transmembrane region" description="Helical" evidence="6">
    <location>
        <begin position="135"/>
        <end position="152"/>
    </location>
</feature>
<dbReference type="InterPro" id="IPR003841">
    <property type="entry name" value="Na/Pi_transpt"/>
</dbReference>
<keyword evidence="2" id="KW-1003">Cell membrane</keyword>
<reference evidence="7 8" key="1">
    <citation type="submission" date="2023-09" db="EMBL/GenBank/DDBJ databases">
        <authorList>
            <person name="Rey-Velasco X."/>
        </authorList>
    </citation>
    <scope>NUCLEOTIDE SEQUENCE [LARGE SCALE GENOMIC DNA]</scope>
    <source>
        <strain evidence="7 8">P050</strain>
    </source>
</reference>
<dbReference type="PANTHER" id="PTHR10010">
    <property type="entry name" value="SOLUTE CARRIER FAMILY 34 SODIUM PHOSPHATE , MEMBER 2-RELATED"/>
    <property type="match status" value="1"/>
</dbReference>
<evidence type="ECO:0000256" key="1">
    <source>
        <dbReference type="ARBA" id="ARBA00004651"/>
    </source>
</evidence>
<evidence type="ECO:0000313" key="7">
    <source>
        <dbReference type="EMBL" id="MDT0552389.1"/>
    </source>
</evidence>
<feature type="transmembrane region" description="Helical" evidence="6">
    <location>
        <begin position="51"/>
        <end position="80"/>
    </location>
</feature>
<comment type="caution">
    <text evidence="7">The sequence shown here is derived from an EMBL/GenBank/DDBJ whole genome shotgun (WGS) entry which is preliminary data.</text>
</comment>
<evidence type="ECO:0000256" key="5">
    <source>
        <dbReference type="ARBA" id="ARBA00023136"/>
    </source>
</evidence>
<dbReference type="PANTHER" id="PTHR10010:SF46">
    <property type="entry name" value="SODIUM-DEPENDENT PHOSPHATE TRANSPORT PROTEIN 2B"/>
    <property type="match status" value="1"/>
</dbReference>
<keyword evidence="4 6" id="KW-1133">Transmembrane helix</keyword>
<keyword evidence="8" id="KW-1185">Reference proteome</keyword>
<feature type="transmembrane region" description="Helical" evidence="6">
    <location>
        <begin position="270"/>
        <end position="294"/>
    </location>
</feature>
<keyword evidence="3 6" id="KW-0812">Transmembrane</keyword>
<evidence type="ECO:0000256" key="6">
    <source>
        <dbReference type="SAM" id="Phobius"/>
    </source>
</evidence>
<evidence type="ECO:0000256" key="3">
    <source>
        <dbReference type="ARBA" id="ARBA00022692"/>
    </source>
</evidence>
<sequence length="308" mass="33110">MDTLSILISIIAAIGLFTHSLESFSNNLKEHANDKMQLAIKRFTDSKFKGLLTGFVGTGIIQSSSAVVAITVSFVDSGIISFHNSLPILLGSNLGTTITAWLVSFKIEALGITFLALGFILGYFKGKLALISKPIFYLGLILFSLDMIGHFLEPIKNSEELIHYLSYAAKPIIGVLLGALVTAICQSSSVTIGLTIILCSQQLLGLDSAIAIIVGSNIGTTSTAFIAAMKLDKTAKQTALANLIFNIIGVLIYLPLAVPYKNLIDSFNVGIAFEVALAHLVFNLIITILILPFTKQFGKLIQNRLMKS</sequence>
<evidence type="ECO:0000256" key="4">
    <source>
        <dbReference type="ARBA" id="ARBA00022989"/>
    </source>
</evidence>
<dbReference type="RefSeq" id="WP_311592249.1">
    <property type="nucleotide sequence ID" value="NZ_JAVRHV010000001.1"/>
</dbReference>
<protein>
    <submittedName>
        <fullName evidence="7">Na/Pi symporter</fullName>
    </submittedName>
</protein>
<dbReference type="Pfam" id="PF02690">
    <property type="entry name" value="Na_Pi_cotrans"/>
    <property type="match status" value="2"/>
</dbReference>
<feature type="transmembrane region" description="Helical" evidence="6">
    <location>
        <begin position="239"/>
        <end position="258"/>
    </location>
</feature>
<gene>
    <name evidence="7" type="ORF">RM519_03940</name>
</gene>
<name>A0ABU2Y411_9FLAO</name>
<feature type="transmembrane region" description="Helical" evidence="6">
    <location>
        <begin position="100"/>
        <end position="123"/>
    </location>
</feature>
<organism evidence="7 8">
    <name type="scientific">Urechidicola vernalis</name>
    <dbReference type="NCBI Taxonomy" id="3075600"/>
    <lineage>
        <taxon>Bacteria</taxon>
        <taxon>Pseudomonadati</taxon>
        <taxon>Bacteroidota</taxon>
        <taxon>Flavobacteriia</taxon>
        <taxon>Flavobacteriales</taxon>
        <taxon>Flavobacteriaceae</taxon>
        <taxon>Urechidicola</taxon>
    </lineage>
</organism>
<dbReference type="NCBIfam" id="NF037997">
    <property type="entry name" value="Na_Pi_symport"/>
    <property type="match status" value="1"/>
</dbReference>
<dbReference type="EMBL" id="JAVRHV010000001">
    <property type="protein sequence ID" value="MDT0552389.1"/>
    <property type="molecule type" value="Genomic_DNA"/>
</dbReference>
<feature type="transmembrane region" description="Helical" evidence="6">
    <location>
        <begin position="172"/>
        <end position="198"/>
    </location>
</feature>
<feature type="transmembrane region" description="Helical" evidence="6">
    <location>
        <begin position="6"/>
        <end position="25"/>
    </location>
</feature>
<accession>A0ABU2Y411</accession>
<comment type="subcellular location">
    <subcellularLocation>
        <location evidence="1">Cell membrane</location>
        <topology evidence="1">Multi-pass membrane protein</topology>
    </subcellularLocation>
</comment>